<dbReference type="GO" id="GO:0016787">
    <property type="term" value="F:hydrolase activity"/>
    <property type="evidence" value="ECO:0007669"/>
    <property type="project" value="UniProtKB-KW"/>
</dbReference>
<evidence type="ECO:0000256" key="7">
    <source>
        <dbReference type="ARBA" id="ARBA00038093"/>
    </source>
</evidence>
<dbReference type="PANTHER" id="PTHR33653">
    <property type="entry name" value="RIBONUCLEASE VAPC2"/>
    <property type="match status" value="1"/>
</dbReference>
<comment type="similarity">
    <text evidence="7">Belongs to the PINc/VapC protein family.</text>
</comment>
<dbReference type="InterPro" id="IPR050556">
    <property type="entry name" value="Type_II_TA_system_RNase"/>
</dbReference>
<keyword evidence="4" id="KW-0479">Metal-binding</keyword>
<dbReference type="Pfam" id="PF01850">
    <property type="entry name" value="PIN"/>
    <property type="match status" value="1"/>
</dbReference>
<name>A0AAP2DEB7_9BACT</name>
<dbReference type="PANTHER" id="PTHR33653:SF1">
    <property type="entry name" value="RIBONUCLEASE VAPC2"/>
    <property type="match status" value="1"/>
</dbReference>
<evidence type="ECO:0000256" key="5">
    <source>
        <dbReference type="ARBA" id="ARBA00022801"/>
    </source>
</evidence>
<sequence>MGIKHLWDTNTCIYYLQRQLPVAAEKYIDTLLTESPPCISAITEIELLCWKNASEQDTAILHHFIHDSFVIELERAIKLKTADIRKQYKIKLPDAIIAATAVIYDLTLVTHNVRDFTSIPGLIVEDPWTK</sequence>
<evidence type="ECO:0000256" key="2">
    <source>
        <dbReference type="ARBA" id="ARBA00022649"/>
    </source>
</evidence>
<evidence type="ECO:0000313" key="10">
    <source>
        <dbReference type="Proteomes" id="UP001319180"/>
    </source>
</evidence>
<comment type="caution">
    <text evidence="9">The sequence shown here is derived from an EMBL/GenBank/DDBJ whole genome shotgun (WGS) entry which is preliminary data.</text>
</comment>
<keyword evidence="6" id="KW-0460">Magnesium</keyword>
<evidence type="ECO:0000259" key="8">
    <source>
        <dbReference type="Pfam" id="PF01850"/>
    </source>
</evidence>
<feature type="domain" description="PIN" evidence="8">
    <location>
        <begin position="8"/>
        <end position="119"/>
    </location>
</feature>
<dbReference type="GO" id="GO:0004518">
    <property type="term" value="F:nuclease activity"/>
    <property type="evidence" value="ECO:0007669"/>
    <property type="project" value="UniProtKB-KW"/>
</dbReference>
<organism evidence="9 10">
    <name type="scientific">Dawidia soli</name>
    <dbReference type="NCBI Taxonomy" id="2782352"/>
    <lineage>
        <taxon>Bacteria</taxon>
        <taxon>Pseudomonadati</taxon>
        <taxon>Bacteroidota</taxon>
        <taxon>Cytophagia</taxon>
        <taxon>Cytophagales</taxon>
        <taxon>Chryseotaleaceae</taxon>
        <taxon>Dawidia</taxon>
    </lineage>
</organism>
<keyword evidence="3" id="KW-0540">Nuclease</keyword>
<evidence type="ECO:0000256" key="6">
    <source>
        <dbReference type="ARBA" id="ARBA00022842"/>
    </source>
</evidence>
<dbReference type="InterPro" id="IPR002716">
    <property type="entry name" value="PIN_dom"/>
</dbReference>
<proteinExistence type="inferred from homology"/>
<evidence type="ECO:0000256" key="3">
    <source>
        <dbReference type="ARBA" id="ARBA00022722"/>
    </source>
</evidence>
<keyword evidence="5" id="KW-0378">Hydrolase</keyword>
<dbReference type="EMBL" id="JAHESC010000037">
    <property type="protein sequence ID" value="MBT1689205.1"/>
    <property type="molecule type" value="Genomic_DNA"/>
</dbReference>
<dbReference type="InterPro" id="IPR029060">
    <property type="entry name" value="PIN-like_dom_sf"/>
</dbReference>
<gene>
    <name evidence="9" type="ORF">KK078_21750</name>
</gene>
<dbReference type="AlphaFoldDB" id="A0AAP2DEB7"/>
<evidence type="ECO:0000256" key="4">
    <source>
        <dbReference type="ARBA" id="ARBA00022723"/>
    </source>
</evidence>
<keyword evidence="2" id="KW-1277">Toxin-antitoxin system</keyword>
<dbReference type="Proteomes" id="UP001319180">
    <property type="component" value="Unassembled WGS sequence"/>
</dbReference>
<dbReference type="SUPFAM" id="SSF88723">
    <property type="entry name" value="PIN domain-like"/>
    <property type="match status" value="1"/>
</dbReference>
<comment type="cofactor">
    <cofactor evidence="1">
        <name>Mg(2+)</name>
        <dbReference type="ChEBI" id="CHEBI:18420"/>
    </cofactor>
</comment>
<dbReference type="Gene3D" id="3.40.50.1010">
    <property type="entry name" value="5'-nuclease"/>
    <property type="match status" value="1"/>
</dbReference>
<dbReference type="CDD" id="cd18738">
    <property type="entry name" value="PIN_VapC4-5_FitB-like"/>
    <property type="match status" value="1"/>
</dbReference>
<dbReference type="GO" id="GO:0046872">
    <property type="term" value="F:metal ion binding"/>
    <property type="evidence" value="ECO:0007669"/>
    <property type="project" value="UniProtKB-KW"/>
</dbReference>
<evidence type="ECO:0000256" key="1">
    <source>
        <dbReference type="ARBA" id="ARBA00001946"/>
    </source>
</evidence>
<accession>A0AAP2DEB7</accession>
<evidence type="ECO:0000313" key="9">
    <source>
        <dbReference type="EMBL" id="MBT1689205.1"/>
    </source>
</evidence>
<protein>
    <submittedName>
        <fullName evidence="9">Type II toxin-antitoxin system VapC family toxin</fullName>
    </submittedName>
</protein>
<reference evidence="9 10" key="1">
    <citation type="submission" date="2021-05" db="EMBL/GenBank/DDBJ databases">
        <title>A Polyphasic approach of four new species of the genus Ohtaekwangia: Ohtaekwangia histidinii sp. nov., Ohtaekwangia cretensis sp. nov., Ohtaekwangia indiensis sp. nov., Ohtaekwangia reichenbachii sp. nov. from diverse environment.</title>
        <authorList>
            <person name="Octaviana S."/>
        </authorList>
    </citation>
    <scope>NUCLEOTIDE SEQUENCE [LARGE SCALE GENOMIC DNA]</scope>
    <source>
        <strain evidence="9 10">PWU37</strain>
    </source>
</reference>
<dbReference type="RefSeq" id="WP_254092428.1">
    <property type="nucleotide sequence ID" value="NZ_JAHESC010000037.1"/>
</dbReference>
<keyword evidence="10" id="KW-1185">Reference proteome</keyword>